<dbReference type="CDD" id="cd10148">
    <property type="entry name" value="CsoR-like_DUF156"/>
    <property type="match status" value="1"/>
</dbReference>
<dbReference type="GO" id="GO:0003677">
    <property type="term" value="F:DNA binding"/>
    <property type="evidence" value="ECO:0007669"/>
    <property type="project" value="InterPro"/>
</dbReference>
<comment type="caution">
    <text evidence="1">The sequence shown here is derived from an EMBL/GenBank/DDBJ whole genome shotgun (WGS) entry which is preliminary data.</text>
</comment>
<dbReference type="OrthoDB" id="9811244at2"/>
<evidence type="ECO:0000313" key="1">
    <source>
        <dbReference type="EMBL" id="GAX89192.1"/>
    </source>
</evidence>
<dbReference type="InterPro" id="IPR038390">
    <property type="entry name" value="Metal_Tscrpt_repr_sf"/>
</dbReference>
<dbReference type="GO" id="GO:0045892">
    <property type="term" value="P:negative regulation of DNA-templated transcription"/>
    <property type="evidence" value="ECO:0007669"/>
    <property type="project" value="UniProtKB-ARBA"/>
</dbReference>
<dbReference type="PANTHER" id="PTHR33677:SF3">
    <property type="entry name" value="COPPER-SENSING TRANSCRIPTIONAL REPRESSOR RICR"/>
    <property type="match status" value="1"/>
</dbReference>
<dbReference type="Proteomes" id="UP000217785">
    <property type="component" value="Unassembled WGS sequence"/>
</dbReference>
<proteinExistence type="predicted"/>
<gene>
    <name evidence="1" type="ORF">EFBL_0810</name>
</gene>
<dbReference type="GO" id="GO:0046872">
    <property type="term" value="F:metal ion binding"/>
    <property type="evidence" value="ECO:0007669"/>
    <property type="project" value="InterPro"/>
</dbReference>
<evidence type="ECO:0000313" key="2">
    <source>
        <dbReference type="Proteomes" id="UP000217785"/>
    </source>
</evidence>
<reference evidence="2" key="1">
    <citation type="submission" date="2017-07" db="EMBL/GenBank/DDBJ databases">
        <title>Draft genome sequence of Effusibacillus lacus strain skLN1.</title>
        <authorList>
            <person name="Watanabe M."/>
            <person name="Kojima H."/>
            <person name="Fukui M."/>
        </authorList>
    </citation>
    <scope>NUCLEOTIDE SEQUENCE [LARGE SCALE GENOMIC DNA]</scope>
    <source>
        <strain evidence="2">skLN1</strain>
    </source>
</reference>
<keyword evidence="2" id="KW-1185">Reference proteome</keyword>
<dbReference type="AlphaFoldDB" id="A0A292YCI5"/>
<organism evidence="1 2">
    <name type="scientific">Effusibacillus lacus</name>
    <dbReference type="NCBI Taxonomy" id="1348429"/>
    <lineage>
        <taxon>Bacteria</taxon>
        <taxon>Bacillati</taxon>
        <taxon>Bacillota</taxon>
        <taxon>Bacilli</taxon>
        <taxon>Bacillales</taxon>
        <taxon>Alicyclobacillaceae</taxon>
        <taxon>Effusibacillus</taxon>
    </lineage>
</organism>
<dbReference type="Gene3D" id="1.20.58.1000">
    <property type="entry name" value="Metal-sensitive repressor, helix protomer"/>
    <property type="match status" value="1"/>
</dbReference>
<accession>A0A292YCI5</accession>
<dbReference type="PANTHER" id="PTHR33677">
    <property type="entry name" value="TRANSCRIPTIONAL REPRESSOR FRMR-RELATED"/>
    <property type="match status" value="1"/>
</dbReference>
<dbReference type="Pfam" id="PF02583">
    <property type="entry name" value="Trns_repr_metal"/>
    <property type="match status" value="1"/>
</dbReference>
<dbReference type="EMBL" id="BDUF01000015">
    <property type="protein sequence ID" value="GAX89192.1"/>
    <property type="molecule type" value="Genomic_DNA"/>
</dbReference>
<sequence>MYAYHCDKEDLLKRLKKIEGQIRGIQKMIEEDRYCVDILAQLAAVKAATNKVGLSLIDSHTKGCVSNAIKEGDGSKHIEELMEVIRVFTK</sequence>
<protein>
    <submittedName>
        <fullName evidence="1">Transcriptional regulator</fullName>
    </submittedName>
</protein>
<dbReference type="InterPro" id="IPR003735">
    <property type="entry name" value="Metal_Tscrpt_repr"/>
</dbReference>
<dbReference type="RefSeq" id="WP_096180882.1">
    <property type="nucleotide sequence ID" value="NZ_BDUF01000015.1"/>
</dbReference>
<name>A0A292YCI5_9BACL</name>